<feature type="compositionally biased region" description="Basic and acidic residues" evidence="1">
    <location>
        <begin position="39"/>
        <end position="61"/>
    </location>
</feature>
<evidence type="ECO:0000256" key="1">
    <source>
        <dbReference type="SAM" id="MobiDB-lite"/>
    </source>
</evidence>
<evidence type="ECO:0000313" key="2">
    <source>
        <dbReference type="EMBL" id="CAE1262117.1"/>
    </source>
</evidence>
<name>A0A812CE15_ACAPH</name>
<dbReference type="EMBL" id="CAHIKZ030001381">
    <property type="protein sequence ID" value="CAE1262117.1"/>
    <property type="molecule type" value="Genomic_DNA"/>
</dbReference>
<reference evidence="2" key="1">
    <citation type="submission" date="2021-01" db="EMBL/GenBank/DDBJ databases">
        <authorList>
            <person name="Li R."/>
            <person name="Bekaert M."/>
        </authorList>
    </citation>
    <scope>NUCLEOTIDE SEQUENCE</scope>
    <source>
        <strain evidence="2">Farmed</strain>
    </source>
</reference>
<feature type="region of interest" description="Disordered" evidence="1">
    <location>
        <begin position="104"/>
        <end position="126"/>
    </location>
</feature>
<gene>
    <name evidence="2" type="ORF">SPHA_33057</name>
</gene>
<protein>
    <submittedName>
        <fullName evidence="2">Uncharacterized protein</fullName>
    </submittedName>
</protein>
<dbReference type="Proteomes" id="UP000597762">
    <property type="component" value="Unassembled WGS sequence"/>
</dbReference>
<dbReference type="AlphaFoldDB" id="A0A812CE15"/>
<organism evidence="2 3">
    <name type="scientific">Acanthosepion pharaonis</name>
    <name type="common">Pharaoh cuttlefish</name>
    <name type="synonym">Sepia pharaonis</name>
    <dbReference type="NCBI Taxonomy" id="158019"/>
    <lineage>
        <taxon>Eukaryota</taxon>
        <taxon>Metazoa</taxon>
        <taxon>Spiralia</taxon>
        <taxon>Lophotrochozoa</taxon>
        <taxon>Mollusca</taxon>
        <taxon>Cephalopoda</taxon>
        <taxon>Coleoidea</taxon>
        <taxon>Decapodiformes</taxon>
        <taxon>Sepiida</taxon>
        <taxon>Sepiina</taxon>
        <taxon>Sepiidae</taxon>
        <taxon>Acanthosepion</taxon>
    </lineage>
</organism>
<keyword evidence="3" id="KW-1185">Reference proteome</keyword>
<evidence type="ECO:0000313" key="3">
    <source>
        <dbReference type="Proteomes" id="UP000597762"/>
    </source>
</evidence>
<sequence length="230" mass="25678">MTHVNSKTGGGTGGSGTGGSGTGGSGTGGGGTGKTKWRLPRERLLRKIQENNKREKNKREQQLYQMRLMANPSAKDKIQPLIDEEKKEEALNLAERIMRKQLEKIQNRDGQQISASKTSEDPPPFGCTEENKTAEVCMDADDQQLSASKDPSTLGCMEEKTTEACMQEQPRSSIFNHISDLDQRIDFLLQQLIGNTDLVEPYIDPEIWSYFTSEKFQQEIDSFLTANLET</sequence>
<proteinExistence type="predicted"/>
<feature type="compositionally biased region" description="Polar residues" evidence="1">
    <location>
        <begin position="108"/>
        <end position="117"/>
    </location>
</feature>
<feature type="region of interest" description="Disordered" evidence="1">
    <location>
        <begin position="1"/>
        <end position="62"/>
    </location>
</feature>
<feature type="compositionally biased region" description="Gly residues" evidence="1">
    <location>
        <begin position="8"/>
        <end position="33"/>
    </location>
</feature>
<accession>A0A812CE15</accession>
<comment type="caution">
    <text evidence="2">The sequence shown here is derived from an EMBL/GenBank/DDBJ whole genome shotgun (WGS) entry which is preliminary data.</text>
</comment>